<reference evidence="2" key="2">
    <citation type="submission" date="2021-09" db="EMBL/GenBank/DDBJ databases">
        <authorList>
            <person name="Gilroy R."/>
        </authorList>
    </citation>
    <scope>NUCLEOTIDE SEQUENCE</scope>
    <source>
        <strain evidence="2">ChiGjej2B2-19336</strain>
    </source>
</reference>
<protein>
    <submittedName>
        <fullName evidence="2">Uncharacterized protein</fullName>
    </submittedName>
</protein>
<name>A0A921AYS2_9BACT</name>
<feature type="compositionally biased region" description="Low complexity" evidence="1">
    <location>
        <begin position="217"/>
        <end position="228"/>
    </location>
</feature>
<feature type="region of interest" description="Disordered" evidence="1">
    <location>
        <begin position="213"/>
        <end position="232"/>
    </location>
</feature>
<sequence length="843" mass="93861">MPDTLQATSSRFISLNTDFGYDALGGVGRLGRHSMEVLTPDTRRTDRVPGPPNSVGRWFSKLLDKLTPSSWRAQGKFQRGLEDFSAQTGRLLGYLHEAGRSEAGSPERRKALASAFRELAELRHAATPMTSRGADYQELLQARVSLNMAILRDESPQLVQEMRKLKTDGLLDEAIAALDPDTQGQMIDDLTLIRDTLYADEDAVLKHVEARSEARGTAQVETPAAEAAPPQPYRSRFSLASLREFFLEGFRFKEDVQKALQEREATLAHFSGEARNTLMSALDTVHDALDDRLSADAKSFSQVQSLVDEKMNRAIRYAMNDVCEFALRHMDTQESTGQDGQDFRRIDADFVRRELDALEHSSHMEETARTGAAADDSRTNPALHAIRTARQQIRDISKLYGDLTEGLGELEQRDSRYRCCLLLHELAQTSLPESLDPQEFGEACDTLIAALHDQTVDSWAVKQSLTRLGSMVAHESMPSEIRARFTEARPELMRNLAPQVSPLSFRLAAAASSEAELNSLEKARGLHQAVGHAGALLQRARLPQADNLISQGLQVSRLAMRLRTADWRDGEHQEQTVAELRSAIGRFMANLTLAQMQVINAQVRSAQPVAKELDQKTAQEGLDLIRRSVELLLADLPDEQGGVVTRAALNDGLRLLEKGQAASQACDRLNANLVHKEKDVAEQLAVCLESGRDDAETALQGMLEGGRWDKGKHKEARDAVYAFLEALRPVRESRNQSQLLRFLANRLSQAFIPHDVYMGFDGSIHMLINTDRQSLTGSKKIQGTRWITLPPPDKLRPGVSTGVHRLDELLDAGNNRTDFYPQLHSVLTDYFSGRSYDFSLPEE</sequence>
<evidence type="ECO:0000313" key="2">
    <source>
        <dbReference type="EMBL" id="HJD98386.1"/>
    </source>
</evidence>
<accession>A0A921AYS2</accession>
<gene>
    <name evidence="2" type="ORF">K8W16_12185</name>
</gene>
<evidence type="ECO:0000256" key="1">
    <source>
        <dbReference type="SAM" id="MobiDB-lite"/>
    </source>
</evidence>
<dbReference type="EMBL" id="DYZA01000252">
    <property type="protein sequence ID" value="HJD98386.1"/>
    <property type="molecule type" value="Genomic_DNA"/>
</dbReference>
<dbReference type="Proteomes" id="UP000698963">
    <property type="component" value="Unassembled WGS sequence"/>
</dbReference>
<dbReference type="RefSeq" id="WP_304124256.1">
    <property type="nucleotide sequence ID" value="NZ_DYZA01000252.1"/>
</dbReference>
<evidence type="ECO:0000313" key="3">
    <source>
        <dbReference type="Proteomes" id="UP000698963"/>
    </source>
</evidence>
<comment type="caution">
    <text evidence="2">The sequence shown here is derived from an EMBL/GenBank/DDBJ whole genome shotgun (WGS) entry which is preliminary data.</text>
</comment>
<proteinExistence type="predicted"/>
<organism evidence="2 3">
    <name type="scientific">Mailhella massiliensis</name>
    <dbReference type="NCBI Taxonomy" id="1903261"/>
    <lineage>
        <taxon>Bacteria</taxon>
        <taxon>Pseudomonadati</taxon>
        <taxon>Thermodesulfobacteriota</taxon>
        <taxon>Desulfovibrionia</taxon>
        <taxon>Desulfovibrionales</taxon>
        <taxon>Desulfovibrionaceae</taxon>
        <taxon>Mailhella</taxon>
    </lineage>
</organism>
<dbReference type="AlphaFoldDB" id="A0A921AYS2"/>
<reference evidence="2" key="1">
    <citation type="journal article" date="2021" name="PeerJ">
        <title>Extensive microbial diversity within the chicken gut microbiome revealed by metagenomics and culture.</title>
        <authorList>
            <person name="Gilroy R."/>
            <person name="Ravi A."/>
            <person name="Getino M."/>
            <person name="Pursley I."/>
            <person name="Horton D.L."/>
            <person name="Alikhan N.F."/>
            <person name="Baker D."/>
            <person name="Gharbi K."/>
            <person name="Hall N."/>
            <person name="Watson M."/>
            <person name="Adriaenssens E.M."/>
            <person name="Foster-Nyarko E."/>
            <person name="Jarju S."/>
            <person name="Secka A."/>
            <person name="Antonio M."/>
            <person name="Oren A."/>
            <person name="Chaudhuri R.R."/>
            <person name="La Ragione R."/>
            <person name="Hildebrand F."/>
            <person name="Pallen M.J."/>
        </authorList>
    </citation>
    <scope>NUCLEOTIDE SEQUENCE</scope>
    <source>
        <strain evidence="2">ChiGjej2B2-19336</strain>
    </source>
</reference>